<reference evidence="3 4" key="1">
    <citation type="journal article" date="2023" name="Arcadia Sci">
        <title>De novo assembly of a long-read Amblyomma americanum tick genome.</title>
        <authorList>
            <person name="Chou S."/>
            <person name="Poskanzer K.E."/>
            <person name="Rollins M."/>
            <person name="Thuy-Boun P.S."/>
        </authorList>
    </citation>
    <scope>NUCLEOTIDE SEQUENCE [LARGE SCALE GENOMIC DNA]</scope>
    <source>
        <strain evidence="3">F_SG_1</strain>
        <tissue evidence="3">Salivary glands</tissue>
    </source>
</reference>
<evidence type="ECO:0000313" key="4">
    <source>
        <dbReference type="Proteomes" id="UP001321473"/>
    </source>
</evidence>
<dbReference type="SUPFAM" id="SSF56300">
    <property type="entry name" value="Metallo-dependent phosphatases"/>
    <property type="match status" value="1"/>
</dbReference>
<evidence type="ECO:0000256" key="1">
    <source>
        <dbReference type="SAM" id="MobiDB-lite"/>
    </source>
</evidence>
<accession>A0AAQ4DD15</accession>
<protein>
    <recommendedName>
        <fullName evidence="2">Calcineurin-like phosphoesterase domain-containing protein</fullName>
    </recommendedName>
</protein>
<feature type="region of interest" description="Disordered" evidence="1">
    <location>
        <begin position="205"/>
        <end position="230"/>
    </location>
</feature>
<name>A0AAQ4DD15_AMBAM</name>
<evidence type="ECO:0000259" key="2">
    <source>
        <dbReference type="Pfam" id="PF00149"/>
    </source>
</evidence>
<dbReference type="Pfam" id="PF00149">
    <property type="entry name" value="Metallophos"/>
    <property type="match status" value="1"/>
</dbReference>
<dbReference type="Proteomes" id="UP001321473">
    <property type="component" value="Unassembled WGS sequence"/>
</dbReference>
<feature type="domain" description="Calcineurin-like phosphoesterase" evidence="2">
    <location>
        <begin position="236"/>
        <end position="283"/>
    </location>
</feature>
<dbReference type="AlphaFoldDB" id="A0AAQ4DD15"/>
<proteinExistence type="predicted"/>
<dbReference type="EMBL" id="JARKHS020032211">
    <property type="protein sequence ID" value="KAK8760355.1"/>
    <property type="molecule type" value="Genomic_DNA"/>
</dbReference>
<sequence>MSDKTDPEPEAAGLTSNPVSEIDDRQESFAESVDNLGAPPSPSDRTGIQHAGGGSGDSSASGDSGRGNKPQFYIEVDASAMVNLKAGTQYTLVPLDSEQATAAAVNSIPTADIQTSQAVPWPRTMDGRLPGEESNGHPREAVVVSKEEIPGDAFGLEQSMMGPFEAVTVAVSKAEEQDTSLETNFENAECSGGDKEMTYTPLLSVAQQPQQQQQQPPTHDAAGAAAAGQMREAQTKGIDAVLHVGDFAYDMKSEQAKIGDEFMRQIEPIAAYVPYMTAVGNHENA</sequence>
<dbReference type="InterPro" id="IPR029052">
    <property type="entry name" value="Metallo-depent_PP-like"/>
</dbReference>
<feature type="region of interest" description="Disordered" evidence="1">
    <location>
        <begin position="1"/>
        <end position="70"/>
    </location>
</feature>
<organism evidence="3 4">
    <name type="scientific">Amblyomma americanum</name>
    <name type="common">Lone star tick</name>
    <dbReference type="NCBI Taxonomy" id="6943"/>
    <lineage>
        <taxon>Eukaryota</taxon>
        <taxon>Metazoa</taxon>
        <taxon>Ecdysozoa</taxon>
        <taxon>Arthropoda</taxon>
        <taxon>Chelicerata</taxon>
        <taxon>Arachnida</taxon>
        <taxon>Acari</taxon>
        <taxon>Parasitiformes</taxon>
        <taxon>Ixodida</taxon>
        <taxon>Ixodoidea</taxon>
        <taxon>Ixodidae</taxon>
        <taxon>Amblyomminae</taxon>
        <taxon>Amblyomma</taxon>
    </lineage>
</organism>
<keyword evidence="4" id="KW-1185">Reference proteome</keyword>
<dbReference type="PANTHER" id="PTHR45867">
    <property type="entry name" value="PURPLE ACID PHOSPHATASE"/>
    <property type="match status" value="1"/>
</dbReference>
<evidence type="ECO:0000313" key="3">
    <source>
        <dbReference type="EMBL" id="KAK8760355.1"/>
    </source>
</evidence>
<dbReference type="InterPro" id="IPR004843">
    <property type="entry name" value="Calcineurin-like_PHP"/>
</dbReference>
<dbReference type="GO" id="GO:0016787">
    <property type="term" value="F:hydrolase activity"/>
    <property type="evidence" value="ECO:0007669"/>
    <property type="project" value="InterPro"/>
</dbReference>
<feature type="compositionally biased region" description="Low complexity" evidence="1">
    <location>
        <begin position="207"/>
        <end position="228"/>
    </location>
</feature>
<gene>
    <name evidence="3" type="ORF">V5799_028379</name>
</gene>
<comment type="caution">
    <text evidence="3">The sequence shown here is derived from an EMBL/GenBank/DDBJ whole genome shotgun (WGS) entry which is preliminary data.</text>
</comment>
<dbReference type="PANTHER" id="PTHR45867:SF3">
    <property type="entry name" value="ACID PHOSPHATASE TYPE 7"/>
    <property type="match status" value="1"/>
</dbReference>
<dbReference type="Gene3D" id="3.60.21.10">
    <property type="match status" value="1"/>
</dbReference>